<dbReference type="AlphaFoldDB" id="A0A9R1RZ63"/>
<dbReference type="Gramene" id="TRITD3Bv1G074150.2">
    <property type="protein sequence ID" value="TRITD3Bv1G074150.2"/>
    <property type="gene ID" value="TRITD3Bv1G074150"/>
</dbReference>
<evidence type="ECO:0000313" key="2">
    <source>
        <dbReference type="Proteomes" id="UP000324705"/>
    </source>
</evidence>
<accession>A0A9R1RZ63</accession>
<dbReference type="EMBL" id="LT934116">
    <property type="protein sequence ID" value="VAH75018.1"/>
    <property type="molecule type" value="Genomic_DNA"/>
</dbReference>
<name>A0A9R1RZ63_TRITD</name>
<dbReference type="PANTHER" id="PTHR35161:SF19">
    <property type="entry name" value="OS02G0113400 PROTEIN"/>
    <property type="match status" value="1"/>
</dbReference>
<dbReference type="Proteomes" id="UP000324705">
    <property type="component" value="Chromosome 3B"/>
</dbReference>
<dbReference type="PANTHER" id="PTHR35161">
    <property type="entry name" value="OS02G0303100 PROTEIN"/>
    <property type="match status" value="1"/>
</dbReference>
<organism evidence="1 2">
    <name type="scientific">Triticum turgidum subsp. durum</name>
    <name type="common">Durum wheat</name>
    <name type="synonym">Triticum durum</name>
    <dbReference type="NCBI Taxonomy" id="4567"/>
    <lineage>
        <taxon>Eukaryota</taxon>
        <taxon>Viridiplantae</taxon>
        <taxon>Streptophyta</taxon>
        <taxon>Embryophyta</taxon>
        <taxon>Tracheophyta</taxon>
        <taxon>Spermatophyta</taxon>
        <taxon>Magnoliopsida</taxon>
        <taxon>Liliopsida</taxon>
        <taxon>Poales</taxon>
        <taxon>Poaceae</taxon>
        <taxon>BOP clade</taxon>
        <taxon>Pooideae</taxon>
        <taxon>Triticodae</taxon>
        <taxon>Triticeae</taxon>
        <taxon>Triticinae</taxon>
        <taxon>Triticum</taxon>
    </lineage>
</organism>
<evidence type="ECO:0000313" key="1">
    <source>
        <dbReference type="EMBL" id="VAH75018.1"/>
    </source>
</evidence>
<protein>
    <submittedName>
        <fullName evidence="1">Uncharacterized protein</fullName>
    </submittedName>
</protein>
<sequence>MMVVVRMPDGQYSLELARAGCLFIRSLICAFTYTFAKRKSWNGTINWDEHFRVVNGLVRISKAAVSNLEGPSMQLDVNELILFIQKNFSNKTAKLVSIYPPYFDNLFTVLKSLQIAVLLPHDRLVLETHVCLMESFDRLIFAILLKRKHDGLLGDELNKWNTCINQAMAPNEFETSLDKVPVFEDVFKAAAERKEEYSKTKFSAFRLSRDYPVHVLSHKNVTTKENSISTTVERFKDDSGVELMLAANMPHYLATLHQSLIVAGVDIYREYVLKHLFCVLLNIF</sequence>
<dbReference type="OMA" id="HRFERNI"/>
<reference evidence="1 2" key="1">
    <citation type="submission" date="2017-09" db="EMBL/GenBank/DDBJ databases">
        <authorList>
            <consortium name="International Durum Wheat Genome Sequencing Consortium (IDWGSC)"/>
            <person name="Milanesi L."/>
        </authorList>
    </citation>
    <scope>NUCLEOTIDE SEQUENCE [LARGE SCALE GENOMIC DNA]</scope>
    <source>
        <strain evidence="2">cv. Svevo</strain>
    </source>
</reference>
<keyword evidence="2" id="KW-1185">Reference proteome</keyword>
<gene>
    <name evidence="1" type="ORF">TRITD_3Bv1G074150</name>
</gene>
<proteinExistence type="predicted"/>